<comment type="similarity">
    <text evidence="2">Belongs to the membrane fusion protein (MFP) (TC 8.A.1) family.</text>
</comment>
<evidence type="ECO:0000259" key="5">
    <source>
        <dbReference type="Pfam" id="PF25944"/>
    </source>
</evidence>
<dbReference type="InterPro" id="IPR006143">
    <property type="entry name" value="RND_pump_MFP"/>
</dbReference>
<sequence>MKSTKQLNVIHALLLLTLTGCSPEMPDMTTPPPPVSILEVTPSRVALTDDLTGRVAPVRVAEIRPQVTGIIQERLFVQGAEVHAGQPLFQINPAPFKADVETSAAALMRAEAALSRAQIQVKRLQPLVEGDAVSRQTYDDAVSAKDQAAAEVAQAKAELSRRKLDLQFSTVDSPINGRIEQSIVSEGALVGPSDNTSLAKVQQINEVYVDVRQPAESLDLLREATEAGKKELHVEILKASGKPFDVKGKVLFSGLTVDEATGDVLVRILVSNTKRELLPGMFVRARLTLASFDDALLVPQEAVTRTGDEAWVWLLSEGNKVRQVHVQLGELIDRSYRIEKGITAGDKVIVSGLDRMSEGAEVTPSNAVQPTVDTAISSNTSTGERE</sequence>
<dbReference type="Gene3D" id="2.40.30.170">
    <property type="match status" value="1"/>
</dbReference>
<dbReference type="GO" id="GO:0046677">
    <property type="term" value="P:response to antibiotic"/>
    <property type="evidence" value="ECO:0007669"/>
    <property type="project" value="TreeGrafter"/>
</dbReference>
<dbReference type="EMBL" id="AP018145">
    <property type="protein sequence ID" value="BAX83712.1"/>
    <property type="molecule type" value="Genomic_DNA"/>
</dbReference>
<dbReference type="Gene3D" id="1.10.287.470">
    <property type="entry name" value="Helix hairpin bin"/>
    <property type="match status" value="1"/>
</dbReference>
<keyword evidence="7" id="KW-0614">Plasmid</keyword>
<organism evidence="7">
    <name type="scientific">Escherichia coli</name>
    <dbReference type="NCBI Taxonomy" id="562"/>
    <lineage>
        <taxon>Bacteria</taxon>
        <taxon>Pseudomonadati</taxon>
        <taxon>Pseudomonadota</taxon>
        <taxon>Gammaproteobacteria</taxon>
        <taxon>Enterobacterales</taxon>
        <taxon>Enterobacteriaceae</taxon>
        <taxon>Escherichia</taxon>
    </lineage>
</organism>
<dbReference type="SUPFAM" id="SSF111369">
    <property type="entry name" value="HlyD-like secretion proteins"/>
    <property type="match status" value="1"/>
</dbReference>
<dbReference type="InterPro" id="IPR058626">
    <property type="entry name" value="MdtA-like_b-barrel"/>
</dbReference>
<name>A0A1Y1CUS3_ECOLX</name>
<dbReference type="Pfam" id="PF25967">
    <property type="entry name" value="RND-MFP_C"/>
    <property type="match status" value="1"/>
</dbReference>
<evidence type="ECO:0000259" key="6">
    <source>
        <dbReference type="Pfam" id="PF25967"/>
    </source>
</evidence>
<evidence type="ECO:0000259" key="4">
    <source>
        <dbReference type="Pfam" id="PF25917"/>
    </source>
</evidence>
<dbReference type="InterPro" id="IPR058624">
    <property type="entry name" value="MdtA-like_HH"/>
</dbReference>
<evidence type="ECO:0000259" key="3">
    <source>
        <dbReference type="Pfam" id="PF25876"/>
    </source>
</evidence>
<dbReference type="InterPro" id="IPR058625">
    <property type="entry name" value="MdtA-like_BSH"/>
</dbReference>
<feature type="domain" description="Multidrug resistance protein MdtA-like barrel-sandwich hybrid" evidence="4">
    <location>
        <begin position="59"/>
        <end position="200"/>
    </location>
</feature>
<dbReference type="GO" id="GO:0005886">
    <property type="term" value="C:plasma membrane"/>
    <property type="evidence" value="ECO:0007669"/>
    <property type="project" value="TreeGrafter"/>
</dbReference>
<reference evidence="7" key="2">
    <citation type="journal article" date="2019" name="Antimicrob. Agents Chemother.">
        <title>Spreading Patterns of NDM-Producing Enterobacteriaceae in Clinical and Environmental Settings in Yangon, Myanmar.</title>
        <authorList>
            <person name="Sugawara Y."/>
            <person name="Akeda Y."/>
            <person name="Hagiya H."/>
            <person name="Sakamoto N."/>
            <person name="Takeuchi D."/>
            <person name="Shanmugakani R.K."/>
            <person name="Motooka D."/>
            <person name="Nishi I."/>
            <person name="Zin K.N."/>
            <person name="Aye M.M."/>
            <person name="Myint T."/>
            <person name="Tomono K."/>
            <person name="Hamada S."/>
        </authorList>
    </citation>
    <scope>NUCLEOTIDE SEQUENCE</scope>
    <source>
        <strain evidence="7">M216</strain>
        <plasmid evidence="7">pM216_AC2</plasmid>
    </source>
</reference>
<dbReference type="AlphaFoldDB" id="A0A1Y1CUS3"/>
<evidence type="ECO:0000313" key="7">
    <source>
        <dbReference type="EMBL" id="BAX83712.1"/>
    </source>
</evidence>
<feature type="domain" description="Multidrug resistance protein MdtA-like alpha-helical hairpin" evidence="3">
    <location>
        <begin position="104"/>
        <end position="169"/>
    </location>
</feature>
<dbReference type="Gene3D" id="2.40.420.20">
    <property type="match status" value="1"/>
</dbReference>
<dbReference type="NCBIfam" id="TIGR01730">
    <property type="entry name" value="RND_mfp"/>
    <property type="match status" value="1"/>
</dbReference>
<geneLocation type="plasmid" evidence="7">
    <name>pM216_AC2</name>
</geneLocation>
<comment type="subcellular location">
    <subcellularLocation>
        <location evidence="1">Cell inner membrane</location>
        <topology evidence="1">Lipid-anchor</topology>
    </subcellularLocation>
</comment>
<proteinExistence type="inferred from homology"/>
<dbReference type="Pfam" id="PF25917">
    <property type="entry name" value="BSH_RND"/>
    <property type="match status" value="1"/>
</dbReference>
<dbReference type="Pfam" id="PF25944">
    <property type="entry name" value="Beta-barrel_RND"/>
    <property type="match status" value="1"/>
</dbReference>
<feature type="domain" description="Multidrug resistance protein MdtA-like beta-barrel" evidence="5">
    <location>
        <begin position="207"/>
        <end position="290"/>
    </location>
</feature>
<dbReference type="GO" id="GO:0030313">
    <property type="term" value="C:cell envelope"/>
    <property type="evidence" value="ECO:0007669"/>
    <property type="project" value="UniProtKB-SubCell"/>
</dbReference>
<reference evidence="7" key="1">
    <citation type="journal article" date="2017" name="PLoS ONE">
        <title>Genetic characterization of blaNDM-harboring plasmids in carbapenem-resistant Escherichia coli from Myanmar.</title>
        <authorList>
            <person name="Sugawara Y."/>
            <person name="Akeda Y."/>
            <person name="Sakamoto N."/>
            <person name="Takeuchi D."/>
            <person name="Motooka D."/>
            <person name="Nakamura S."/>
            <person name="Hagiya H."/>
            <person name="Yamamoto N."/>
            <person name="Nishi I."/>
            <person name="Yoshida H."/>
            <person name="Okada K."/>
            <person name="Zin K.N."/>
            <person name="Aye M.M."/>
            <person name="Tomono K."/>
            <person name="Hamada S."/>
        </authorList>
    </citation>
    <scope>NUCLEOTIDE SEQUENCE</scope>
    <source>
        <strain evidence="7">M216</strain>
        <plasmid evidence="7">pM216_AC2</plasmid>
    </source>
</reference>
<dbReference type="Pfam" id="PF25876">
    <property type="entry name" value="HH_MFP_RND"/>
    <property type="match status" value="1"/>
</dbReference>
<evidence type="ECO:0000256" key="2">
    <source>
        <dbReference type="ARBA" id="ARBA00009477"/>
    </source>
</evidence>
<dbReference type="RefSeq" id="WP_048822808.1">
    <property type="nucleotide sequence ID" value="NZ_AP018145.1"/>
</dbReference>
<dbReference type="PROSITE" id="PS51257">
    <property type="entry name" value="PROKAR_LIPOPROTEIN"/>
    <property type="match status" value="1"/>
</dbReference>
<evidence type="ECO:0000256" key="1">
    <source>
        <dbReference type="ARBA" id="ARBA00004519"/>
    </source>
</evidence>
<feature type="domain" description="Multidrug resistance protein MdtA-like C-terminal permuted SH3" evidence="6">
    <location>
        <begin position="294"/>
        <end position="355"/>
    </location>
</feature>
<dbReference type="GO" id="GO:0022857">
    <property type="term" value="F:transmembrane transporter activity"/>
    <property type="evidence" value="ECO:0007669"/>
    <property type="project" value="InterPro"/>
</dbReference>
<dbReference type="InterPro" id="IPR058627">
    <property type="entry name" value="MdtA-like_C"/>
</dbReference>
<dbReference type="Gene3D" id="2.40.50.100">
    <property type="match status" value="1"/>
</dbReference>
<accession>A0A1Y1CUS3</accession>
<dbReference type="PANTHER" id="PTHR30158:SF3">
    <property type="entry name" value="MULTIDRUG EFFLUX PUMP SUBUNIT ACRA-RELATED"/>
    <property type="match status" value="1"/>
</dbReference>
<dbReference type="PANTHER" id="PTHR30158">
    <property type="entry name" value="ACRA/E-RELATED COMPONENT OF DRUG EFFLUX TRANSPORTER"/>
    <property type="match status" value="1"/>
</dbReference>
<protein>
    <submittedName>
        <fullName evidence="7">Probable RND efflux membrane fusion protein</fullName>
    </submittedName>
</protein>